<proteinExistence type="predicted"/>
<dbReference type="EMBL" id="DF837688">
    <property type="protein sequence ID" value="GAT42286.1"/>
    <property type="molecule type" value="Genomic_DNA"/>
</dbReference>
<gene>
    <name evidence="1" type="ORF">MCHLO_00005</name>
</gene>
<reference evidence="1" key="1">
    <citation type="submission" date="2014-09" db="EMBL/GenBank/DDBJ databases">
        <title>Genome sequence of the luminous mushroom Mycena chlorophos for searching fungal bioluminescence genes.</title>
        <authorList>
            <person name="Tanaka Y."/>
            <person name="Kasuga D."/>
            <person name="Oba Y."/>
            <person name="Hase S."/>
            <person name="Sato K."/>
            <person name="Oba Y."/>
            <person name="Sakakibara Y."/>
        </authorList>
    </citation>
    <scope>NUCLEOTIDE SEQUENCE</scope>
</reference>
<name>A0ABQ0KTZ2_MYCCL</name>
<protein>
    <submittedName>
        <fullName evidence="1">Uncharacterized protein</fullName>
    </submittedName>
</protein>
<organism evidence="1 2">
    <name type="scientific">Mycena chlorophos</name>
    <name type="common">Agaric fungus</name>
    <name type="synonym">Agaricus chlorophos</name>
    <dbReference type="NCBI Taxonomy" id="658473"/>
    <lineage>
        <taxon>Eukaryota</taxon>
        <taxon>Fungi</taxon>
        <taxon>Dikarya</taxon>
        <taxon>Basidiomycota</taxon>
        <taxon>Agaricomycotina</taxon>
        <taxon>Agaricomycetes</taxon>
        <taxon>Agaricomycetidae</taxon>
        <taxon>Agaricales</taxon>
        <taxon>Marasmiineae</taxon>
        <taxon>Mycenaceae</taxon>
        <taxon>Mycena</taxon>
    </lineage>
</organism>
<keyword evidence="2" id="KW-1185">Reference proteome</keyword>
<evidence type="ECO:0000313" key="2">
    <source>
        <dbReference type="Proteomes" id="UP000815677"/>
    </source>
</evidence>
<dbReference type="Proteomes" id="UP000815677">
    <property type="component" value="Unassembled WGS sequence"/>
</dbReference>
<sequence length="269" mass="30618">MRSPAVSLKTSPARVILKSAPLSTRSSPTAADLPPTTRGFFVEEGSPSRAMETETGRFRLFVPARPADLFRSLSITIPTLPFHLLLPRTVPERKVPLYASLPQLIYALTQLRALTLVALACCLGYELVSRIVAVVSFDQGATHQSIVYLANGAHRKTPPPAPQTRRTRLRLRHAHLACDWRDRCAGVRMRFLFAYRVPRRIELERAIHDHLEFKRNAWLGPTCCAGRRCRPRHRRHIEYFSAHKSGSVERLKKIFSKEIGKRGWIEERV</sequence>
<accession>A0ABQ0KTZ2</accession>
<evidence type="ECO:0000313" key="1">
    <source>
        <dbReference type="EMBL" id="GAT42286.1"/>
    </source>
</evidence>